<comment type="caution">
    <text evidence="1">The sequence shown here is derived from an EMBL/GenBank/DDBJ whole genome shotgun (WGS) entry which is preliminary data.</text>
</comment>
<dbReference type="EMBL" id="JAIXMP010000011">
    <property type="protein sequence ID" value="KAI9264890.1"/>
    <property type="molecule type" value="Genomic_DNA"/>
</dbReference>
<accession>A0AAD5K1H1</accession>
<dbReference type="AlphaFoldDB" id="A0AAD5K1H1"/>
<protein>
    <submittedName>
        <fullName evidence="1">Uncharacterized protein</fullName>
    </submittedName>
</protein>
<gene>
    <name evidence="1" type="ORF">BDA99DRAFT_559000</name>
</gene>
<name>A0AAD5K1H1_9FUNG</name>
<sequence>MPNSSSRNNNRCVAEEQLKAEHRADVDQYTVANSIASNNPPIQTACSANISKAIRHRNDALDVEGFKLDEGYKSPHNVGVRNNIVAYIEGQQQYNISRNSLLQKIYFHYDYKRSRARLSLIISNGKTCLVVKKTRRLNAFNSHKAQLEANYPGGEKLLEAAYMSDEVTDGEQMNFYIALMSTGGLGMVQVRGTDRVVALTSNQREKLNGWIVNADE</sequence>
<evidence type="ECO:0000313" key="1">
    <source>
        <dbReference type="EMBL" id="KAI9264890.1"/>
    </source>
</evidence>
<keyword evidence="2" id="KW-1185">Reference proteome</keyword>
<organism evidence="1 2">
    <name type="scientific">Phascolomyces articulosus</name>
    <dbReference type="NCBI Taxonomy" id="60185"/>
    <lineage>
        <taxon>Eukaryota</taxon>
        <taxon>Fungi</taxon>
        <taxon>Fungi incertae sedis</taxon>
        <taxon>Mucoromycota</taxon>
        <taxon>Mucoromycotina</taxon>
        <taxon>Mucoromycetes</taxon>
        <taxon>Mucorales</taxon>
        <taxon>Lichtheimiaceae</taxon>
        <taxon>Phascolomyces</taxon>
    </lineage>
</organism>
<proteinExistence type="predicted"/>
<dbReference type="Proteomes" id="UP001209540">
    <property type="component" value="Unassembled WGS sequence"/>
</dbReference>
<reference evidence="1" key="1">
    <citation type="journal article" date="2022" name="IScience">
        <title>Evolution of zygomycete secretomes and the origins of terrestrial fungal ecologies.</title>
        <authorList>
            <person name="Chang Y."/>
            <person name="Wang Y."/>
            <person name="Mondo S."/>
            <person name="Ahrendt S."/>
            <person name="Andreopoulos W."/>
            <person name="Barry K."/>
            <person name="Beard J."/>
            <person name="Benny G.L."/>
            <person name="Blankenship S."/>
            <person name="Bonito G."/>
            <person name="Cuomo C."/>
            <person name="Desiro A."/>
            <person name="Gervers K.A."/>
            <person name="Hundley H."/>
            <person name="Kuo A."/>
            <person name="LaButti K."/>
            <person name="Lang B.F."/>
            <person name="Lipzen A."/>
            <person name="O'Donnell K."/>
            <person name="Pangilinan J."/>
            <person name="Reynolds N."/>
            <person name="Sandor L."/>
            <person name="Smith M.E."/>
            <person name="Tsang A."/>
            <person name="Grigoriev I.V."/>
            <person name="Stajich J.E."/>
            <person name="Spatafora J.W."/>
        </authorList>
    </citation>
    <scope>NUCLEOTIDE SEQUENCE</scope>
    <source>
        <strain evidence="1">RSA 2281</strain>
    </source>
</reference>
<evidence type="ECO:0000313" key="2">
    <source>
        <dbReference type="Proteomes" id="UP001209540"/>
    </source>
</evidence>
<reference evidence="1" key="2">
    <citation type="submission" date="2023-02" db="EMBL/GenBank/DDBJ databases">
        <authorList>
            <consortium name="DOE Joint Genome Institute"/>
            <person name="Mondo S.J."/>
            <person name="Chang Y."/>
            <person name="Wang Y."/>
            <person name="Ahrendt S."/>
            <person name="Andreopoulos W."/>
            <person name="Barry K."/>
            <person name="Beard J."/>
            <person name="Benny G.L."/>
            <person name="Blankenship S."/>
            <person name="Bonito G."/>
            <person name="Cuomo C."/>
            <person name="Desiro A."/>
            <person name="Gervers K.A."/>
            <person name="Hundley H."/>
            <person name="Kuo A."/>
            <person name="LaButti K."/>
            <person name="Lang B.F."/>
            <person name="Lipzen A."/>
            <person name="O'Donnell K."/>
            <person name="Pangilinan J."/>
            <person name="Reynolds N."/>
            <person name="Sandor L."/>
            <person name="Smith M.W."/>
            <person name="Tsang A."/>
            <person name="Grigoriev I.V."/>
            <person name="Stajich J.E."/>
            <person name="Spatafora J.W."/>
        </authorList>
    </citation>
    <scope>NUCLEOTIDE SEQUENCE</scope>
    <source>
        <strain evidence="1">RSA 2281</strain>
    </source>
</reference>